<dbReference type="EMBL" id="BMRG01000023">
    <property type="protein sequence ID" value="GGP82903.1"/>
    <property type="molecule type" value="Genomic_DNA"/>
</dbReference>
<sequence>MTRLVILVGLQASGKTTFYTRHLAATHLHVSKDLWPRARHREARQRRAVAEGLAAGRSVAVDNTNASPEERAGLVALGRAAAVPVVGYWFPPDPAGSLRRNAARPGRARVPEVGLFATLKRLRPPTFDEGFDELHEVRFDGAGDFTTTPL</sequence>
<evidence type="ECO:0000313" key="1">
    <source>
        <dbReference type="EMBL" id="GGP82903.1"/>
    </source>
</evidence>
<dbReference type="GO" id="GO:0046403">
    <property type="term" value="F:polynucleotide 3'-phosphatase activity"/>
    <property type="evidence" value="ECO:0007669"/>
    <property type="project" value="TreeGrafter"/>
</dbReference>
<organism evidence="1 2">
    <name type="scientific">Saccharothrix coeruleofusca</name>
    <dbReference type="NCBI Taxonomy" id="33919"/>
    <lineage>
        <taxon>Bacteria</taxon>
        <taxon>Bacillati</taxon>
        <taxon>Actinomycetota</taxon>
        <taxon>Actinomycetes</taxon>
        <taxon>Pseudonocardiales</taxon>
        <taxon>Pseudonocardiaceae</taxon>
        <taxon>Saccharothrix</taxon>
    </lineage>
</organism>
<accession>A0A918EGL5</accession>
<comment type="caution">
    <text evidence="1">The sequence shown here is derived from an EMBL/GenBank/DDBJ whole genome shotgun (WGS) entry which is preliminary data.</text>
</comment>
<dbReference type="Gene3D" id="3.40.50.300">
    <property type="entry name" value="P-loop containing nucleotide triphosphate hydrolases"/>
    <property type="match status" value="1"/>
</dbReference>
<dbReference type="GO" id="GO:0046404">
    <property type="term" value="F:ATP-dependent polydeoxyribonucleotide 5'-hydroxyl-kinase activity"/>
    <property type="evidence" value="ECO:0007669"/>
    <property type="project" value="TreeGrafter"/>
</dbReference>
<proteinExistence type="predicted"/>
<dbReference type="InterPro" id="IPR017101">
    <property type="entry name" value="P-loop_ATP/GTP-bd_All4644_prd"/>
</dbReference>
<dbReference type="GO" id="GO:0003690">
    <property type="term" value="F:double-stranded DNA binding"/>
    <property type="evidence" value="ECO:0007669"/>
    <property type="project" value="TreeGrafter"/>
</dbReference>
<dbReference type="PANTHER" id="PTHR12083:SF9">
    <property type="entry name" value="BIFUNCTIONAL POLYNUCLEOTIDE PHOSPHATASE_KINASE"/>
    <property type="match status" value="1"/>
</dbReference>
<dbReference type="Pfam" id="PF13671">
    <property type="entry name" value="AAA_33"/>
    <property type="match status" value="1"/>
</dbReference>
<dbReference type="SUPFAM" id="SSF52540">
    <property type="entry name" value="P-loop containing nucleoside triphosphate hydrolases"/>
    <property type="match status" value="1"/>
</dbReference>
<dbReference type="GO" id="GO:0006281">
    <property type="term" value="P:DNA repair"/>
    <property type="evidence" value="ECO:0007669"/>
    <property type="project" value="TreeGrafter"/>
</dbReference>
<name>A0A918EGL5_9PSEU</name>
<dbReference type="PANTHER" id="PTHR12083">
    <property type="entry name" value="BIFUNCTIONAL POLYNUCLEOTIDE PHOSPHATASE/KINASE"/>
    <property type="match status" value="1"/>
</dbReference>
<gene>
    <name evidence="1" type="ORF">GCM10010185_66210</name>
</gene>
<dbReference type="RefSeq" id="WP_189227281.1">
    <property type="nucleotide sequence ID" value="NZ_BMRG01000023.1"/>
</dbReference>
<dbReference type="Proteomes" id="UP000639606">
    <property type="component" value="Unassembled WGS sequence"/>
</dbReference>
<protein>
    <recommendedName>
        <fullName evidence="3">Kinase</fullName>
    </recommendedName>
</protein>
<reference evidence="1" key="2">
    <citation type="submission" date="2020-09" db="EMBL/GenBank/DDBJ databases">
        <authorList>
            <person name="Sun Q."/>
            <person name="Ohkuma M."/>
        </authorList>
    </citation>
    <scope>NUCLEOTIDE SEQUENCE</scope>
    <source>
        <strain evidence="1">JCM 3313</strain>
    </source>
</reference>
<evidence type="ECO:0008006" key="3">
    <source>
        <dbReference type="Google" id="ProtNLM"/>
    </source>
</evidence>
<dbReference type="InterPro" id="IPR027417">
    <property type="entry name" value="P-loop_NTPase"/>
</dbReference>
<dbReference type="PIRSF" id="PIRSF037081">
    <property type="entry name" value="P-loop_All4644_prd"/>
    <property type="match status" value="1"/>
</dbReference>
<reference evidence="1" key="1">
    <citation type="journal article" date="2014" name="Int. J. Syst. Evol. Microbiol.">
        <title>Complete genome sequence of Corynebacterium casei LMG S-19264T (=DSM 44701T), isolated from a smear-ripened cheese.</title>
        <authorList>
            <consortium name="US DOE Joint Genome Institute (JGI-PGF)"/>
            <person name="Walter F."/>
            <person name="Albersmeier A."/>
            <person name="Kalinowski J."/>
            <person name="Ruckert C."/>
        </authorList>
    </citation>
    <scope>NUCLEOTIDE SEQUENCE</scope>
    <source>
        <strain evidence="1">JCM 3313</strain>
    </source>
</reference>
<evidence type="ECO:0000313" key="2">
    <source>
        <dbReference type="Proteomes" id="UP000639606"/>
    </source>
</evidence>
<dbReference type="AlphaFoldDB" id="A0A918EGL5"/>
<keyword evidence="2" id="KW-1185">Reference proteome</keyword>